<dbReference type="Proteomes" id="UP000283734">
    <property type="component" value="Unassembled WGS sequence"/>
</dbReference>
<comment type="pathway">
    <text evidence="2">Siderophore biosynthesis.</text>
</comment>
<keyword evidence="9" id="KW-1185">Reference proteome</keyword>
<sequence length="430" mass="48919">MNVHSQEYDVVGIGFGPANLAIAIALEEQSDLKGLRYCFLEKQPRFEWHGGMLLDGTRMQVSFLKDLATLRNPASRFTFVNYLHDNHRLDSFINMGTFFPTRVEYNDYMRWSAEQFSERVQYGEEVIAIEPVEQGGEVEWVRIRSRNADGSEKEIFTRNLVIGIGGYPNVPAVFAGKMGDNMVHSSRYKHEYERFGRHETPRIAVIGAGQSAAEIYLDLMNQYPDGKMDMITRSRALHPADDSAFVNEIFDPAFTDTIYARPEEERRDFLKKFSQTNYAVVDLAEIEQIYERLYLQKVTGKVQHRFLSNRDIVGVQNDGTRVLLTLRDKDTGLEQTEVYDGVVLATGYNRNGHEQLLAPMADWMSEQGVERCYRLPMAKGCRANIFLQGCCEETHGLSDTLLSVLAVRSQEVVDALIQRHSRPLAAACAS</sequence>
<evidence type="ECO:0000256" key="1">
    <source>
        <dbReference type="ARBA" id="ARBA00001974"/>
    </source>
</evidence>
<dbReference type="PANTHER" id="PTHR42802">
    <property type="entry name" value="MONOOXYGENASE"/>
    <property type="match status" value="1"/>
</dbReference>
<dbReference type="PANTHER" id="PTHR42802:SF1">
    <property type="entry name" value="L-ORNITHINE N(5)-MONOOXYGENASE"/>
    <property type="match status" value="1"/>
</dbReference>
<dbReference type="InterPro" id="IPR036188">
    <property type="entry name" value="FAD/NAD-bd_sf"/>
</dbReference>
<keyword evidence="6" id="KW-0521">NADP</keyword>
<dbReference type="EMBL" id="QYYA01000003">
    <property type="protein sequence ID" value="RJG17558.1"/>
    <property type="molecule type" value="Genomic_DNA"/>
</dbReference>
<evidence type="ECO:0000256" key="2">
    <source>
        <dbReference type="ARBA" id="ARBA00004924"/>
    </source>
</evidence>
<evidence type="ECO:0000256" key="5">
    <source>
        <dbReference type="ARBA" id="ARBA00022827"/>
    </source>
</evidence>
<evidence type="ECO:0000256" key="6">
    <source>
        <dbReference type="ARBA" id="ARBA00022857"/>
    </source>
</evidence>
<dbReference type="GO" id="GO:0004497">
    <property type="term" value="F:monooxygenase activity"/>
    <property type="evidence" value="ECO:0007669"/>
    <property type="project" value="UniProtKB-KW"/>
</dbReference>
<evidence type="ECO:0000256" key="7">
    <source>
        <dbReference type="ARBA" id="ARBA00023002"/>
    </source>
</evidence>
<dbReference type="AlphaFoldDB" id="A0A418XXK0"/>
<dbReference type="InterPro" id="IPR025700">
    <property type="entry name" value="Lys/Orn_oxygenase"/>
</dbReference>
<dbReference type="Pfam" id="PF13434">
    <property type="entry name" value="Lys_Orn_oxgnase"/>
    <property type="match status" value="1"/>
</dbReference>
<organism evidence="8 9">
    <name type="scientific">Alcanivorax profundi</name>
    <dbReference type="NCBI Taxonomy" id="2338368"/>
    <lineage>
        <taxon>Bacteria</taxon>
        <taxon>Pseudomonadati</taxon>
        <taxon>Pseudomonadota</taxon>
        <taxon>Gammaproteobacteria</taxon>
        <taxon>Oceanospirillales</taxon>
        <taxon>Alcanivoracaceae</taxon>
        <taxon>Alcanivorax</taxon>
    </lineage>
</organism>
<dbReference type="OrthoDB" id="7527071at2"/>
<comment type="caution">
    <text evidence="8">The sequence shown here is derived from an EMBL/GenBank/DDBJ whole genome shotgun (WGS) entry which is preliminary data.</text>
</comment>
<reference evidence="8 9" key="1">
    <citation type="submission" date="2018-09" db="EMBL/GenBank/DDBJ databases">
        <title>Alcanivorax profundi sp. nov., isolated from 1000 m-depth seawater of the Mariana Trench.</title>
        <authorList>
            <person name="Liu J."/>
        </authorList>
    </citation>
    <scope>NUCLEOTIDE SEQUENCE [LARGE SCALE GENOMIC DNA]</scope>
    <source>
        <strain evidence="8 9">MTEO17</strain>
    </source>
</reference>
<gene>
    <name evidence="8" type="ORF">D4A39_09955</name>
</gene>
<evidence type="ECO:0000256" key="3">
    <source>
        <dbReference type="ARBA" id="ARBA00007588"/>
    </source>
</evidence>
<proteinExistence type="inferred from homology"/>
<accession>A0A418XXK0</accession>
<dbReference type="SUPFAM" id="SSF51905">
    <property type="entry name" value="FAD/NAD(P)-binding domain"/>
    <property type="match status" value="2"/>
</dbReference>
<keyword evidence="5" id="KW-0274">FAD</keyword>
<dbReference type="RefSeq" id="WP_031225681.1">
    <property type="nucleotide sequence ID" value="NZ_CAXGPP010000093.1"/>
</dbReference>
<keyword evidence="7" id="KW-0560">Oxidoreductase</keyword>
<name>A0A418XXK0_9GAMM</name>
<keyword evidence="4" id="KW-0285">Flavoprotein</keyword>
<evidence type="ECO:0000256" key="4">
    <source>
        <dbReference type="ARBA" id="ARBA00022630"/>
    </source>
</evidence>
<evidence type="ECO:0000313" key="8">
    <source>
        <dbReference type="EMBL" id="RJG17558.1"/>
    </source>
</evidence>
<dbReference type="Gene3D" id="3.50.50.60">
    <property type="entry name" value="FAD/NAD(P)-binding domain"/>
    <property type="match status" value="1"/>
</dbReference>
<comment type="cofactor">
    <cofactor evidence="1">
        <name>FAD</name>
        <dbReference type="ChEBI" id="CHEBI:57692"/>
    </cofactor>
</comment>
<comment type="similarity">
    <text evidence="3">Belongs to the lysine N(6)-hydroxylase/L-ornithine N(5)-oxygenase family.</text>
</comment>
<dbReference type="GO" id="GO:0006879">
    <property type="term" value="P:intracellular iron ion homeostasis"/>
    <property type="evidence" value="ECO:0007669"/>
    <property type="project" value="TreeGrafter"/>
</dbReference>
<evidence type="ECO:0000313" key="9">
    <source>
        <dbReference type="Proteomes" id="UP000283734"/>
    </source>
</evidence>
<keyword evidence="8" id="KW-0503">Monooxygenase</keyword>
<protein>
    <submittedName>
        <fullName evidence="8">Ornithine monooxygenase</fullName>
    </submittedName>
</protein>